<dbReference type="GO" id="GO:0006313">
    <property type="term" value="P:DNA transposition"/>
    <property type="evidence" value="ECO:0007669"/>
    <property type="project" value="InterPro"/>
</dbReference>
<dbReference type="RefSeq" id="WP_135868242.1">
    <property type="nucleotide sequence ID" value="NZ_SRSC01000001.1"/>
</dbReference>
<dbReference type="SUPFAM" id="SSF143422">
    <property type="entry name" value="Transposase IS200-like"/>
    <property type="match status" value="1"/>
</dbReference>
<proteinExistence type="predicted"/>
<gene>
    <name evidence="2" type="ORF">E4633_00010</name>
</gene>
<feature type="domain" description="Transposase IS200-like" evidence="1">
    <location>
        <begin position="9"/>
        <end position="123"/>
    </location>
</feature>
<dbReference type="SMART" id="SM01321">
    <property type="entry name" value="Y1_Tnp"/>
    <property type="match status" value="1"/>
</dbReference>
<protein>
    <submittedName>
        <fullName evidence="2">Addiction module toxin RelE</fullName>
    </submittedName>
</protein>
<dbReference type="NCBIfam" id="NF047646">
    <property type="entry name" value="REP_Tyr_transpos"/>
    <property type="match status" value="1"/>
</dbReference>
<dbReference type="InterPro" id="IPR036515">
    <property type="entry name" value="Transposase_17_sf"/>
</dbReference>
<reference evidence="2 3" key="1">
    <citation type="submission" date="2019-04" db="EMBL/GenBank/DDBJ databases">
        <title>Geobacter oryzae sp. nov., ferric-reducing bacteria isolated from paddy soil.</title>
        <authorList>
            <person name="Xu Z."/>
            <person name="Masuda Y."/>
            <person name="Itoh H."/>
            <person name="Senoo K."/>
        </authorList>
    </citation>
    <scope>NUCLEOTIDE SEQUENCE [LARGE SCALE GENOMIC DNA]</scope>
    <source>
        <strain evidence="2 3">Red111</strain>
    </source>
</reference>
<dbReference type="Gene3D" id="3.30.70.1290">
    <property type="entry name" value="Transposase IS200-like"/>
    <property type="match status" value="1"/>
</dbReference>
<dbReference type="PANTHER" id="PTHR34322">
    <property type="entry name" value="TRANSPOSASE, Y1_TNP DOMAIN-CONTAINING"/>
    <property type="match status" value="1"/>
</dbReference>
<name>A0A4S1CJM6_9BACT</name>
<comment type="caution">
    <text evidence="2">The sequence shown here is derived from an EMBL/GenBank/DDBJ whole genome shotgun (WGS) entry which is preliminary data.</text>
</comment>
<organism evidence="2 3">
    <name type="scientific">Geomonas terrae</name>
    <dbReference type="NCBI Taxonomy" id="2562681"/>
    <lineage>
        <taxon>Bacteria</taxon>
        <taxon>Pseudomonadati</taxon>
        <taxon>Thermodesulfobacteriota</taxon>
        <taxon>Desulfuromonadia</taxon>
        <taxon>Geobacterales</taxon>
        <taxon>Geobacteraceae</taxon>
        <taxon>Geomonas</taxon>
    </lineage>
</organism>
<sequence length="286" mass="32926">MARPLRIEFPFAIYHVTSRGNARDDIFIDDSDRRTFLGTLQSVLLRYNWLCHAYCLMSNHYHLIIETPDANLSHGMRQLNGTYTQSFNKRHGRVGHIFQGRFKAIIVEKDSHLLELSRYVVLNPVRAGIVAKPEEWQWSSYRSTQGLASDPVLNYQWILSQFGTTTSEARRKYKEFVLEGVRQDVSPWDRLKGQLIFGTEAFASAIHDLIGGREEIPEIPKVQRHVGRPKLEDLFTQQATTSKDDRNALIGKAHLQYGYELKEIADHLGVHYTSVSKIVKRCLAKE</sequence>
<dbReference type="Pfam" id="PF01797">
    <property type="entry name" value="Y1_Tnp"/>
    <property type="match status" value="1"/>
</dbReference>
<evidence type="ECO:0000313" key="3">
    <source>
        <dbReference type="Proteomes" id="UP000306416"/>
    </source>
</evidence>
<dbReference type="InterPro" id="IPR002686">
    <property type="entry name" value="Transposase_17"/>
</dbReference>
<dbReference type="GO" id="GO:0003677">
    <property type="term" value="F:DNA binding"/>
    <property type="evidence" value="ECO:0007669"/>
    <property type="project" value="InterPro"/>
</dbReference>
<dbReference type="PANTHER" id="PTHR34322:SF2">
    <property type="entry name" value="TRANSPOSASE IS200-LIKE DOMAIN-CONTAINING PROTEIN"/>
    <property type="match status" value="1"/>
</dbReference>
<evidence type="ECO:0000313" key="2">
    <source>
        <dbReference type="EMBL" id="TGU73895.1"/>
    </source>
</evidence>
<dbReference type="EMBL" id="SRSC01000001">
    <property type="protein sequence ID" value="TGU73895.1"/>
    <property type="molecule type" value="Genomic_DNA"/>
</dbReference>
<dbReference type="GO" id="GO:0004803">
    <property type="term" value="F:transposase activity"/>
    <property type="evidence" value="ECO:0007669"/>
    <property type="project" value="InterPro"/>
</dbReference>
<dbReference type="AlphaFoldDB" id="A0A4S1CJM6"/>
<evidence type="ECO:0000259" key="1">
    <source>
        <dbReference type="SMART" id="SM01321"/>
    </source>
</evidence>
<dbReference type="Proteomes" id="UP000306416">
    <property type="component" value="Unassembled WGS sequence"/>
</dbReference>
<accession>A0A4S1CJM6</accession>
<keyword evidence="3" id="KW-1185">Reference proteome</keyword>